<protein>
    <submittedName>
        <fullName evidence="1">Uncharacterized protein</fullName>
    </submittedName>
</protein>
<keyword evidence="2" id="KW-1185">Reference proteome</keyword>
<dbReference type="EMBL" id="CP002859">
    <property type="protein sequence ID" value="AEI50244.1"/>
    <property type="molecule type" value="Genomic_DNA"/>
</dbReference>
<dbReference type="AlphaFoldDB" id="A0A7U4E7C6"/>
<evidence type="ECO:0000313" key="2">
    <source>
        <dbReference type="Proteomes" id="UP000000493"/>
    </source>
</evidence>
<gene>
    <name evidence="1" type="ordered locus">Runsl_3887</name>
</gene>
<accession>A0A7U4E7C6</accession>
<evidence type="ECO:0000313" key="1">
    <source>
        <dbReference type="EMBL" id="AEI50244.1"/>
    </source>
</evidence>
<sequence length="107" mass="12397">MQNEPEITTPATYNALTELKQELKDLIKQFPNRYGYAKKVVERLQKKGHAIEEVNVFNMVHSKTYYDKLIVNEIQLLHQEYITEINQSLSNLKAQKANAGSDHHAKN</sequence>
<reference evidence="2" key="1">
    <citation type="submission" date="2011-06" db="EMBL/GenBank/DDBJ databases">
        <title>The complete genome of chromosome of Runella slithyformis DSM 19594.</title>
        <authorList>
            <consortium name="US DOE Joint Genome Institute (JGI-PGF)"/>
            <person name="Lucas S."/>
            <person name="Han J."/>
            <person name="Lapidus A."/>
            <person name="Bruce D."/>
            <person name="Goodwin L."/>
            <person name="Pitluck S."/>
            <person name="Peters L."/>
            <person name="Kyrpides N."/>
            <person name="Mavromatis K."/>
            <person name="Ivanova N."/>
            <person name="Ovchinnikova G."/>
            <person name="Zhang X."/>
            <person name="Misra M."/>
            <person name="Detter J.C."/>
            <person name="Tapia R."/>
            <person name="Han C."/>
            <person name="Land M."/>
            <person name="Hauser L."/>
            <person name="Markowitz V."/>
            <person name="Cheng J.-F."/>
            <person name="Hugenholtz P."/>
            <person name="Woyke T."/>
            <person name="Wu D."/>
            <person name="Tindall B."/>
            <person name="Faehrich R."/>
            <person name="Brambilla E."/>
            <person name="Klenk H.-P."/>
            <person name="Eisen J.A."/>
        </authorList>
    </citation>
    <scope>NUCLEOTIDE SEQUENCE [LARGE SCALE GENOMIC DNA]</scope>
    <source>
        <strain evidence="2">ATCC 29530 / DSM 19594 / LMG 11500 / NCIMB 11436 / LSU 4</strain>
    </source>
</reference>
<name>A0A7U4E7C6_RUNSL</name>
<reference evidence="1 2" key="2">
    <citation type="journal article" date="2012" name="Stand. Genomic Sci.">
        <title>Complete genome sequence of the aquatic bacterium Runella slithyformis type strain (LSU 4(T)).</title>
        <authorList>
            <person name="Copeland A."/>
            <person name="Zhang X."/>
            <person name="Misra M."/>
            <person name="Lapidus A."/>
            <person name="Nolan M."/>
            <person name="Lucas S."/>
            <person name="Deshpande S."/>
            <person name="Cheng J.F."/>
            <person name="Tapia R."/>
            <person name="Goodwin L.A."/>
            <person name="Pitluck S."/>
            <person name="Liolios K."/>
            <person name="Pagani I."/>
            <person name="Ivanova N."/>
            <person name="Mikhailova N."/>
            <person name="Pati A."/>
            <person name="Chen A."/>
            <person name="Palaniappan K."/>
            <person name="Land M."/>
            <person name="Hauser L."/>
            <person name="Pan C."/>
            <person name="Jeffries C.D."/>
            <person name="Detter J.C."/>
            <person name="Brambilla E.M."/>
            <person name="Rohde M."/>
            <person name="Djao O.D."/>
            <person name="Goker M."/>
            <person name="Sikorski J."/>
            <person name="Tindall B.J."/>
            <person name="Woyke T."/>
            <person name="Bristow J."/>
            <person name="Eisen J.A."/>
            <person name="Markowitz V."/>
            <person name="Hugenholtz P."/>
            <person name="Kyrpides N.C."/>
            <person name="Klenk H.P."/>
            <person name="Mavromatis K."/>
        </authorList>
    </citation>
    <scope>NUCLEOTIDE SEQUENCE [LARGE SCALE GENOMIC DNA]</scope>
    <source>
        <strain evidence="2">ATCC 29530 / DSM 19594 / LMG 11500 / NCIMB 11436 / LSU 4</strain>
    </source>
</reference>
<dbReference type="RefSeq" id="WP_013929547.1">
    <property type="nucleotide sequence ID" value="NC_015703.1"/>
</dbReference>
<organism evidence="1 2">
    <name type="scientific">Runella slithyformis (strain ATCC 29530 / DSM 19594 / LMG 11500 / NCIMB 11436 / LSU 4)</name>
    <dbReference type="NCBI Taxonomy" id="761193"/>
    <lineage>
        <taxon>Bacteria</taxon>
        <taxon>Pseudomonadati</taxon>
        <taxon>Bacteroidota</taxon>
        <taxon>Cytophagia</taxon>
        <taxon>Cytophagales</taxon>
        <taxon>Spirosomataceae</taxon>
        <taxon>Runella</taxon>
    </lineage>
</organism>
<dbReference type="Proteomes" id="UP000000493">
    <property type="component" value="Chromosome"/>
</dbReference>
<proteinExistence type="predicted"/>
<dbReference type="KEGG" id="rsi:Runsl_3887"/>